<dbReference type="Proteomes" id="UP000663846">
    <property type="component" value="Unassembled WGS sequence"/>
</dbReference>
<dbReference type="EMBL" id="CAJMWS010000368">
    <property type="protein sequence ID" value="CAE6438361.1"/>
    <property type="molecule type" value="Genomic_DNA"/>
</dbReference>
<feature type="chain" id="PRO_5034168203" description="Transmembrane protein" evidence="1">
    <location>
        <begin position="24"/>
        <end position="195"/>
    </location>
</feature>
<sequence length="195" mass="21004">MPTFSRLATLFVFFLSFTLITLALPTPSYSYSEESDNLLVPDASPDRVLNLLIDLEGKIKEPMRLVAEAKSYTEVRAQVEVVVSYLEACNEAVLAASKQGNINESTKAEVASRAAAIISTIVQACLEVSLKLGWFLIFGIFAKIDVCLKSLITNLGVCGEGLVSGIAKIVSSTCTQLLISLNFNQSMTALSITSL</sequence>
<dbReference type="AlphaFoldDB" id="A0A8H2Y4Z9"/>
<evidence type="ECO:0000313" key="2">
    <source>
        <dbReference type="EMBL" id="CAE6438361.1"/>
    </source>
</evidence>
<comment type="caution">
    <text evidence="2">The sequence shown here is derived from an EMBL/GenBank/DDBJ whole genome shotgun (WGS) entry which is preliminary data.</text>
</comment>
<evidence type="ECO:0000256" key="1">
    <source>
        <dbReference type="SAM" id="SignalP"/>
    </source>
</evidence>
<feature type="signal peptide" evidence="1">
    <location>
        <begin position="1"/>
        <end position="23"/>
    </location>
</feature>
<keyword evidence="1" id="KW-0732">Signal</keyword>
<gene>
    <name evidence="2" type="ORF">RDB_LOCUS124817</name>
</gene>
<name>A0A8H2Y4Z9_9AGAM</name>
<accession>A0A8H2Y4Z9</accession>
<reference evidence="2" key="1">
    <citation type="submission" date="2021-01" db="EMBL/GenBank/DDBJ databases">
        <authorList>
            <person name="Kaushik A."/>
        </authorList>
    </citation>
    <scope>NUCLEOTIDE SEQUENCE</scope>
    <source>
        <strain evidence="2">AG1-1C</strain>
    </source>
</reference>
<evidence type="ECO:0000313" key="3">
    <source>
        <dbReference type="Proteomes" id="UP000663846"/>
    </source>
</evidence>
<protein>
    <recommendedName>
        <fullName evidence="4">Transmembrane protein</fullName>
    </recommendedName>
</protein>
<organism evidence="2 3">
    <name type="scientific">Rhizoctonia solani</name>
    <dbReference type="NCBI Taxonomy" id="456999"/>
    <lineage>
        <taxon>Eukaryota</taxon>
        <taxon>Fungi</taxon>
        <taxon>Dikarya</taxon>
        <taxon>Basidiomycota</taxon>
        <taxon>Agaricomycotina</taxon>
        <taxon>Agaricomycetes</taxon>
        <taxon>Cantharellales</taxon>
        <taxon>Ceratobasidiaceae</taxon>
        <taxon>Rhizoctonia</taxon>
    </lineage>
</organism>
<proteinExistence type="predicted"/>
<evidence type="ECO:0008006" key="4">
    <source>
        <dbReference type="Google" id="ProtNLM"/>
    </source>
</evidence>